<evidence type="ECO:0000313" key="3">
    <source>
        <dbReference type="Proteomes" id="UP000746612"/>
    </source>
</evidence>
<evidence type="ECO:0000313" key="2">
    <source>
        <dbReference type="EMBL" id="VIO64567.1"/>
    </source>
</evidence>
<reference evidence="2" key="1">
    <citation type="submission" date="2019-04" db="EMBL/GenBank/DDBJ databases">
        <authorList>
            <person name="Melise S."/>
            <person name="Noan J."/>
            <person name="Okalmin O."/>
        </authorList>
    </citation>
    <scope>NUCLEOTIDE SEQUENCE</scope>
    <source>
        <strain evidence="2">FN9</strain>
    </source>
</reference>
<protein>
    <submittedName>
        <fullName evidence="1">Uncharacterized protein</fullName>
    </submittedName>
</protein>
<accession>A0A4U9EIW0</accession>
<gene>
    <name evidence="2" type="ORF">FUG_LOCUS580539</name>
    <name evidence="1" type="ORF">MDCFG202_LOCUS579475</name>
</gene>
<organism evidence="1 3">
    <name type="scientific">Gibberella zeae</name>
    <name type="common">Wheat head blight fungus</name>
    <name type="synonym">Fusarium graminearum</name>
    <dbReference type="NCBI Taxonomy" id="5518"/>
    <lineage>
        <taxon>Eukaryota</taxon>
        <taxon>Fungi</taxon>
        <taxon>Dikarya</taxon>
        <taxon>Ascomycota</taxon>
        <taxon>Pezizomycotina</taxon>
        <taxon>Sordariomycetes</taxon>
        <taxon>Hypocreomycetidae</taxon>
        <taxon>Hypocreales</taxon>
        <taxon>Nectriaceae</taxon>
        <taxon>Fusarium</taxon>
    </lineage>
</organism>
<dbReference type="AlphaFoldDB" id="A0A4U9EIW0"/>
<evidence type="ECO:0000313" key="1">
    <source>
        <dbReference type="EMBL" id="CAG2009145.1"/>
    </source>
</evidence>
<dbReference type="EMBL" id="CAAKMV010000207">
    <property type="protein sequence ID" value="VIO64567.1"/>
    <property type="molecule type" value="Genomic_DNA"/>
</dbReference>
<proteinExistence type="predicted"/>
<name>A0A4U9EIW0_GIBZA</name>
<dbReference type="Proteomes" id="UP000746612">
    <property type="component" value="Unassembled WGS sequence"/>
</dbReference>
<dbReference type="EMBL" id="CAJPIJ010000191">
    <property type="protein sequence ID" value="CAG2009145.1"/>
    <property type="molecule type" value="Genomic_DNA"/>
</dbReference>
<sequence>MLDTLNFLITVDADRLIACSFRATFVMLGSGRTPWLQTSATSISSRALSLRDGTRTGVLDFFVVNNDCERSSPAPAQAGLLDLAAHVFLSMK</sequence>
<reference evidence="1" key="2">
    <citation type="submission" date="2021-03" db="EMBL/GenBank/DDBJ databases">
        <authorList>
            <person name="Alouane T."/>
            <person name="Langin T."/>
            <person name="Bonhomme L."/>
        </authorList>
    </citation>
    <scope>NUCLEOTIDE SEQUENCE</scope>
    <source>
        <strain evidence="1">MDC_Fg202</strain>
    </source>
</reference>